<dbReference type="AlphaFoldDB" id="A0A5A7QBW5"/>
<gene>
    <name evidence="1" type="ORF">STAS_19254</name>
</gene>
<name>A0A5A7QBW5_STRAF</name>
<sequence>MGTQSAQPDTVRATKSPVISSSKPLSIYLSTSFTTSSFSVTNAMRLLHSRSHIQFTSAPPPPMSFSSILYSLAAKSRSSPRFPPYSFRLLDQIVERSHLGTGRGWFHVGVVCDSVSPRFPLHHFLRAVQDELVFWGFIILFCRVEEAGGQVELEKRFCCAEEHLAFNRHLLEMFFGFCELLSSVSGVSSSPINLATTFDILFFSCVGCDELELRVCFTCVKTPKSLLDASEVSSNPNKSICLLLGLSNENFGRSNSHFSAILELLSSSSSSSSLIRPLFRKFTSGFVAEARMLVRLPPFSKARAMAMD</sequence>
<reference evidence="2" key="1">
    <citation type="journal article" date="2019" name="Curr. Biol.">
        <title>Genome Sequence of Striga asiatica Provides Insight into the Evolution of Plant Parasitism.</title>
        <authorList>
            <person name="Yoshida S."/>
            <person name="Kim S."/>
            <person name="Wafula E.K."/>
            <person name="Tanskanen J."/>
            <person name="Kim Y.M."/>
            <person name="Honaas L."/>
            <person name="Yang Z."/>
            <person name="Spallek T."/>
            <person name="Conn C.E."/>
            <person name="Ichihashi Y."/>
            <person name="Cheong K."/>
            <person name="Cui S."/>
            <person name="Der J.P."/>
            <person name="Gundlach H."/>
            <person name="Jiao Y."/>
            <person name="Hori C."/>
            <person name="Ishida J.K."/>
            <person name="Kasahara H."/>
            <person name="Kiba T."/>
            <person name="Kim M.S."/>
            <person name="Koo N."/>
            <person name="Laohavisit A."/>
            <person name="Lee Y.H."/>
            <person name="Lumba S."/>
            <person name="McCourt P."/>
            <person name="Mortimer J.C."/>
            <person name="Mutuku J.M."/>
            <person name="Nomura T."/>
            <person name="Sasaki-Sekimoto Y."/>
            <person name="Seto Y."/>
            <person name="Wang Y."/>
            <person name="Wakatake T."/>
            <person name="Sakakibara H."/>
            <person name="Demura T."/>
            <person name="Yamaguchi S."/>
            <person name="Yoneyama K."/>
            <person name="Manabe R.I."/>
            <person name="Nelson D.C."/>
            <person name="Schulman A.H."/>
            <person name="Timko M.P."/>
            <person name="dePamphilis C.W."/>
            <person name="Choi D."/>
            <person name="Shirasu K."/>
        </authorList>
    </citation>
    <scope>NUCLEOTIDE SEQUENCE [LARGE SCALE GENOMIC DNA]</scope>
    <source>
        <strain evidence="2">cv. UVA1</strain>
    </source>
</reference>
<accession>A0A5A7QBW5</accession>
<protein>
    <submittedName>
        <fullName evidence="1">Polysaccharide biosynthesis family protein</fullName>
    </submittedName>
</protein>
<organism evidence="1 2">
    <name type="scientific">Striga asiatica</name>
    <name type="common">Asiatic witchweed</name>
    <name type="synonym">Buchnera asiatica</name>
    <dbReference type="NCBI Taxonomy" id="4170"/>
    <lineage>
        <taxon>Eukaryota</taxon>
        <taxon>Viridiplantae</taxon>
        <taxon>Streptophyta</taxon>
        <taxon>Embryophyta</taxon>
        <taxon>Tracheophyta</taxon>
        <taxon>Spermatophyta</taxon>
        <taxon>Magnoliopsida</taxon>
        <taxon>eudicotyledons</taxon>
        <taxon>Gunneridae</taxon>
        <taxon>Pentapetalae</taxon>
        <taxon>asterids</taxon>
        <taxon>lamiids</taxon>
        <taxon>Lamiales</taxon>
        <taxon>Orobanchaceae</taxon>
        <taxon>Buchnereae</taxon>
        <taxon>Striga</taxon>
    </lineage>
</organism>
<dbReference type="EMBL" id="BKCP01006360">
    <property type="protein sequence ID" value="GER42462.1"/>
    <property type="molecule type" value="Genomic_DNA"/>
</dbReference>
<dbReference type="OrthoDB" id="761625at2759"/>
<dbReference type="Proteomes" id="UP000325081">
    <property type="component" value="Unassembled WGS sequence"/>
</dbReference>
<feature type="non-terminal residue" evidence="1">
    <location>
        <position position="308"/>
    </location>
</feature>
<keyword evidence="2" id="KW-1185">Reference proteome</keyword>
<evidence type="ECO:0000313" key="2">
    <source>
        <dbReference type="Proteomes" id="UP000325081"/>
    </source>
</evidence>
<comment type="caution">
    <text evidence="1">The sequence shown here is derived from an EMBL/GenBank/DDBJ whole genome shotgun (WGS) entry which is preliminary data.</text>
</comment>
<proteinExistence type="predicted"/>
<evidence type="ECO:0000313" key="1">
    <source>
        <dbReference type="EMBL" id="GER42462.1"/>
    </source>
</evidence>